<dbReference type="AlphaFoldDB" id="A0A1Q2L1V3"/>
<protein>
    <recommendedName>
        <fullName evidence="3">histidine kinase</fullName>
        <ecNumber evidence="3">2.7.13.3</ecNumber>
    </recommendedName>
</protein>
<evidence type="ECO:0000256" key="3">
    <source>
        <dbReference type="ARBA" id="ARBA00012438"/>
    </source>
</evidence>
<dbReference type="SMART" id="SM00387">
    <property type="entry name" value="HATPase_c"/>
    <property type="match status" value="1"/>
</dbReference>
<evidence type="ECO:0000256" key="9">
    <source>
        <dbReference type="ARBA" id="ARBA00022777"/>
    </source>
</evidence>
<keyword evidence="10" id="KW-0067">ATP-binding</keyword>
<evidence type="ECO:0000256" key="8">
    <source>
        <dbReference type="ARBA" id="ARBA00022741"/>
    </source>
</evidence>
<keyword evidence="5" id="KW-0597">Phosphoprotein</keyword>
<dbReference type="Proteomes" id="UP000188184">
    <property type="component" value="Chromosome"/>
</dbReference>
<name>A0A1Q2L1V3_9BACL</name>
<dbReference type="RefSeq" id="WP_077590284.1">
    <property type="nucleotide sequence ID" value="NZ_CP019640.1"/>
</dbReference>
<dbReference type="SUPFAM" id="SSF47384">
    <property type="entry name" value="Homodimeric domain of signal transducing histidine kinase"/>
    <property type="match status" value="1"/>
</dbReference>
<dbReference type="GO" id="GO:0000155">
    <property type="term" value="F:phosphorelay sensor kinase activity"/>
    <property type="evidence" value="ECO:0007669"/>
    <property type="project" value="InterPro"/>
</dbReference>
<dbReference type="InterPro" id="IPR050398">
    <property type="entry name" value="HssS/ArlS-like"/>
</dbReference>
<dbReference type="Pfam" id="PF00512">
    <property type="entry name" value="HisKA"/>
    <property type="match status" value="1"/>
</dbReference>
<evidence type="ECO:0000256" key="2">
    <source>
        <dbReference type="ARBA" id="ARBA00004651"/>
    </source>
</evidence>
<dbReference type="PANTHER" id="PTHR45528">
    <property type="entry name" value="SENSOR HISTIDINE KINASE CPXA"/>
    <property type="match status" value="1"/>
</dbReference>
<feature type="transmembrane region" description="Helical" evidence="14">
    <location>
        <begin position="31"/>
        <end position="50"/>
    </location>
</feature>
<feature type="transmembrane region" description="Helical" evidence="14">
    <location>
        <begin position="71"/>
        <end position="91"/>
    </location>
</feature>
<dbReference type="GO" id="GO:0005524">
    <property type="term" value="F:ATP binding"/>
    <property type="evidence" value="ECO:0007669"/>
    <property type="project" value="UniProtKB-KW"/>
</dbReference>
<dbReference type="InterPro" id="IPR005467">
    <property type="entry name" value="His_kinase_dom"/>
</dbReference>
<keyword evidence="4" id="KW-1003">Cell membrane</keyword>
<feature type="transmembrane region" description="Helical" evidence="14">
    <location>
        <begin position="196"/>
        <end position="213"/>
    </location>
</feature>
<evidence type="ECO:0000313" key="17">
    <source>
        <dbReference type="Proteomes" id="UP000188184"/>
    </source>
</evidence>
<keyword evidence="7 14" id="KW-0812">Transmembrane</keyword>
<keyword evidence="12" id="KW-0902">Two-component regulatory system</keyword>
<dbReference type="KEGG" id="pmar:B0X71_15655"/>
<evidence type="ECO:0000256" key="6">
    <source>
        <dbReference type="ARBA" id="ARBA00022679"/>
    </source>
</evidence>
<evidence type="ECO:0000313" key="16">
    <source>
        <dbReference type="EMBL" id="AQQ54393.1"/>
    </source>
</evidence>
<dbReference type="SUPFAM" id="SSF55874">
    <property type="entry name" value="ATPase domain of HSP90 chaperone/DNA topoisomerase II/histidine kinase"/>
    <property type="match status" value="1"/>
</dbReference>
<keyword evidence="17" id="KW-1185">Reference proteome</keyword>
<keyword evidence="6" id="KW-0808">Transferase</keyword>
<keyword evidence="9" id="KW-0418">Kinase</keyword>
<dbReference type="Gene3D" id="1.10.287.130">
    <property type="match status" value="1"/>
</dbReference>
<dbReference type="Gene3D" id="3.30.565.10">
    <property type="entry name" value="Histidine kinase-like ATPase, C-terminal domain"/>
    <property type="match status" value="1"/>
</dbReference>
<evidence type="ECO:0000259" key="15">
    <source>
        <dbReference type="PROSITE" id="PS50109"/>
    </source>
</evidence>
<evidence type="ECO:0000256" key="10">
    <source>
        <dbReference type="ARBA" id="ARBA00022840"/>
    </source>
</evidence>
<evidence type="ECO:0000256" key="7">
    <source>
        <dbReference type="ARBA" id="ARBA00022692"/>
    </source>
</evidence>
<dbReference type="SMART" id="SM00388">
    <property type="entry name" value="HisKA"/>
    <property type="match status" value="1"/>
</dbReference>
<dbReference type="PROSITE" id="PS50109">
    <property type="entry name" value="HIS_KIN"/>
    <property type="match status" value="1"/>
</dbReference>
<accession>A0A1Q2L1V3</accession>
<keyword evidence="11 14" id="KW-1133">Transmembrane helix</keyword>
<dbReference type="InterPro" id="IPR036890">
    <property type="entry name" value="HATPase_C_sf"/>
</dbReference>
<comment type="catalytic activity">
    <reaction evidence="1">
        <text>ATP + protein L-histidine = ADP + protein N-phospho-L-histidine.</text>
        <dbReference type="EC" id="2.7.13.3"/>
    </reaction>
</comment>
<dbReference type="EC" id="2.7.13.3" evidence="3"/>
<dbReference type="InterPro" id="IPR003661">
    <property type="entry name" value="HisK_dim/P_dom"/>
</dbReference>
<dbReference type="InterPro" id="IPR003594">
    <property type="entry name" value="HATPase_dom"/>
</dbReference>
<evidence type="ECO:0000256" key="4">
    <source>
        <dbReference type="ARBA" id="ARBA00022475"/>
    </source>
</evidence>
<comment type="subcellular location">
    <subcellularLocation>
        <location evidence="2">Cell membrane</location>
        <topology evidence="2">Multi-pass membrane protein</topology>
    </subcellularLocation>
</comment>
<feature type="transmembrane region" description="Helical" evidence="14">
    <location>
        <begin position="111"/>
        <end position="132"/>
    </location>
</feature>
<dbReference type="GO" id="GO:0005886">
    <property type="term" value="C:plasma membrane"/>
    <property type="evidence" value="ECO:0007669"/>
    <property type="project" value="UniProtKB-SubCell"/>
</dbReference>
<sequence length="493" mass="54814">MKKWIWLVSMDALLIGVLGFLNYGAGNLVSSLVSLAIIAAATGALISVKFEKEWFPPVYYQRIAGNWAIEAKAGVVVAVGFLALLALDSLFYDWFYSGWFGYGIVNGAETVITFVSVLVLLSLLVLQTIWLWNWYRHPDRLSAELQTGISARLVRNSGEAFRNRPVGIQMLILLAVVFFWGAGTALTIAFPPLLVVLVPASLFIGIPVLFILVSRFGYLNVLMNGTAAMSEGKLHEELPVRGKSPLAAHARQLNSLKEGIRLSMSEQAKSERLKTELITNVSHDLRTPLTSIITYTDLLKNQGLAEEERRSYVEILDRKSQRLKVLIEDLFEVSKMASGTVELQRQRVDAIQLMQQALAEHEEEIEASGLEFRVAAPDHPLLIWVDGQKWWRLMDNLIQNALKYSLPGTRVYVSLRESDGQAEFIIKNITRHEIGSDTDELFERFKRGDTSRGTEGSGLGLAIAQSIADLHDGNLKIDVDGDLFKVTVTVPSG</sequence>
<gene>
    <name evidence="16" type="ORF">B0X71_15655</name>
</gene>
<dbReference type="Pfam" id="PF02518">
    <property type="entry name" value="HATPase_c"/>
    <property type="match status" value="1"/>
</dbReference>
<proteinExistence type="predicted"/>
<evidence type="ECO:0000256" key="14">
    <source>
        <dbReference type="SAM" id="Phobius"/>
    </source>
</evidence>
<organism evidence="16 17">
    <name type="scientific">Planococcus lenghuensis</name>
    <dbReference type="NCBI Taxonomy" id="2213202"/>
    <lineage>
        <taxon>Bacteria</taxon>
        <taxon>Bacillati</taxon>
        <taxon>Bacillota</taxon>
        <taxon>Bacilli</taxon>
        <taxon>Bacillales</taxon>
        <taxon>Caryophanaceae</taxon>
        <taxon>Planococcus</taxon>
    </lineage>
</organism>
<dbReference type="EMBL" id="CP019640">
    <property type="protein sequence ID" value="AQQ54393.1"/>
    <property type="molecule type" value="Genomic_DNA"/>
</dbReference>
<dbReference type="PANTHER" id="PTHR45528:SF1">
    <property type="entry name" value="SENSOR HISTIDINE KINASE CPXA"/>
    <property type="match status" value="1"/>
</dbReference>
<feature type="domain" description="Histidine kinase" evidence="15">
    <location>
        <begin position="280"/>
        <end position="493"/>
    </location>
</feature>
<evidence type="ECO:0000256" key="13">
    <source>
        <dbReference type="ARBA" id="ARBA00023136"/>
    </source>
</evidence>
<dbReference type="FunFam" id="1.10.287.130:FF:000008">
    <property type="entry name" value="Two-component sensor histidine kinase"/>
    <property type="match status" value="1"/>
</dbReference>
<keyword evidence="8" id="KW-0547">Nucleotide-binding</keyword>
<evidence type="ECO:0000256" key="12">
    <source>
        <dbReference type="ARBA" id="ARBA00023012"/>
    </source>
</evidence>
<feature type="transmembrane region" description="Helical" evidence="14">
    <location>
        <begin position="171"/>
        <end position="190"/>
    </location>
</feature>
<reference evidence="16 17" key="1">
    <citation type="submission" date="2017-02" db="EMBL/GenBank/DDBJ databases">
        <title>The complete genomic sequence of a novel cold adapted crude oil-degrading bacterium Planococcus qaidamina Y42.</title>
        <authorList>
            <person name="Yang R."/>
        </authorList>
    </citation>
    <scope>NUCLEOTIDE SEQUENCE [LARGE SCALE GENOMIC DNA]</scope>
    <source>
        <strain evidence="16 17">Y42</strain>
    </source>
</reference>
<keyword evidence="13 14" id="KW-0472">Membrane</keyword>
<evidence type="ECO:0000256" key="11">
    <source>
        <dbReference type="ARBA" id="ARBA00022989"/>
    </source>
</evidence>
<feature type="transmembrane region" description="Helical" evidence="14">
    <location>
        <begin position="5"/>
        <end position="25"/>
    </location>
</feature>
<evidence type="ECO:0000256" key="1">
    <source>
        <dbReference type="ARBA" id="ARBA00000085"/>
    </source>
</evidence>
<dbReference type="InterPro" id="IPR036097">
    <property type="entry name" value="HisK_dim/P_sf"/>
</dbReference>
<evidence type="ECO:0000256" key="5">
    <source>
        <dbReference type="ARBA" id="ARBA00022553"/>
    </source>
</evidence>
<dbReference type="CDD" id="cd00082">
    <property type="entry name" value="HisKA"/>
    <property type="match status" value="1"/>
</dbReference>